<feature type="region of interest" description="Disordered" evidence="1">
    <location>
        <begin position="215"/>
        <end position="253"/>
    </location>
</feature>
<feature type="compositionally biased region" description="Basic and acidic residues" evidence="1">
    <location>
        <begin position="38"/>
        <end position="48"/>
    </location>
</feature>
<feature type="compositionally biased region" description="Basic and acidic residues" evidence="1">
    <location>
        <begin position="20"/>
        <end position="30"/>
    </location>
</feature>
<keyword evidence="3" id="KW-1185">Reference proteome</keyword>
<organism evidence="2 3">
    <name type="scientific">Urochloa decumbens</name>
    <dbReference type="NCBI Taxonomy" id="240449"/>
    <lineage>
        <taxon>Eukaryota</taxon>
        <taxon>Viridiplantae</taxon>
        <taxon>Streptophyta</taxon>
        <taxon>Embryophyta</taxon>
        <taxon>Tracheophyta</taxon>
        <taxon>Spermatophyta</taxon>
        <taxon>Magnoliopsida</taxon>
        <taxon>Liliopsida</taxon>
        <taxon>Poales</taxon>
        <taxon>Poaceae</taxon>
        <taxon>PACMAD clade</taxon>
        <taxon>Panicoideae</taxon>
        <taxon>Panicodae</taxon>
        <taxon>Paniceae</taxon>
        <taxon>Melinidinae</taxon>
        <taxon>Urochloa</taxon>
    </lineage>
</organism>
<evidence type="ECO:0000256" key="1">
    <source>
        <dbReference type="SAM" id="MobiDB-lite"/>
    </source>
</evidence>
<reference evidence="2" key="1">
    <citation type="submission" date="2024-10" db="EMBL/GenBank/DDBJ databases">
        <authorList>
            <person name="Ryan C."/>
        </authorList>
    </citation>
    <scope>NUCLEOTIDE SEQUENCE [LARGE SCALE GENOMIC DNA]</scope>
</reference>
<dbReference type="EMBL" id="OZ075145">
    <property type="protein sequence ID" value="CAL5048034.1"/>
    <property type="molecule type" value="Genomic_DNA"/>
</dbReference>
<name>A0ABC9DZF9_9POAL</name>
<evidence type="ECO:0000313" key="3">
    <source>
        <dbReference type="Proteomes" id="UP001497457"/>
    </source>
</evidence>
<accession>A0ABC9DZF9</accession>
<evidence type="ECO:0000313" key="2">
    <source>
        <dbReference type="EMBL" id="CAL5048034.1"/>
    </source>
</evidence>
<gene>
    <name evidence="2" type="ORF">URODEC1_LOCUS90210</name>
</gene>
<proteinExistence type="predicted"/>
<sequence>MLKIPSSEPRYSCCSPGPSDSERTASEDYSGRIASPLRGEDETSDSERTASFGHIPSEEYGHVMEAVSGYGKAGAGDQDAQEIIREQGKRGLLKILSPTNNKLVRGISDGNVVPKNTKMDGETGSKILLTNTKMLAPQPRVKNKKEYLPLPQWLIKDYKSKVADLDGWQHMQVLRADGSERKDKYYIHRDYDHTFRSKIRVQIFIKTGEVEGKGLLQKKSADPSGQSSGSSRSTKRRMVVPASEPIETRQGFL</sequence>
<feature type="region of interest" description="Disordered" evidence="1">
    <location>
        <begin position="1"/>
        <end position="52"/>
    </location>
</feature>
<protein>
    <submittedName>
        <fullName evidence="2">Uncharacterized protein</fullName>
    </submittedName>
</protein>
<dbReference type="Proteomes" id="UP001497457">
    <property type="component" value="Chromosome 35b"/>
</dbReference>
<dbReference type="AlphaFoldDB" id="A0ABC9DZF9"/>